<reference evidence="5 6" key="1">
    <citation type="submission" date="2014-07" db="EMBL/GenBank/DDBJ databases">
        <title>Draft genome sequence of Thalassospira profundimaris R8-17.</title>
        <authorList>
            <person name="Lai Q."/>
            <person name="Shao Z."/>
        </authorList>
    </citation>
    <scope>NUCLEOTIDE SEQUENCE [LARGE SCALE GENOMIC DNA]</scope>
    <source>
        <strain evidence="5 6">R8-17</strain>
    </source>
</reference>
<evidence type="ECO:0000256" key="1">
    <source>
        <dbReference type="ARBA" id="ARBA00023015"/>
    </source>
</evidence>
<dbReference type="Pfam" id="PF13412">
    <property type="entry name" value="HTH_24"/>
    <property type="match status" value="1"/>
</dbReference>
<dbReference type="GO" id="GO:0043565">
    <property type="term" value="F:sequence-specific DNA binding"/>
    <property type="evidence" value="ECO:0007669"/>
    <property type="project" value="InterPro"/>
</dbReference>
<protein>
    <submittedName>
        <fullName evidence="5">ArsR family transcriptional regulator</fullName>
    </submittedName>
</protein>
<evidence type="ECO:0000256" key="2">
    <source>
        <dbReference type="ARBA" id="ARBA00023125"/>
    </source>
</evidence>
<dbReference type="PANTHER" id="PTHR30154:SF34">
    <property type="entry name" value="TRANSCRIPTIONAL REGULATOR AZLB"/>
    <property type="match status" value="1"/>
</dbReference>
<dbReference type="PANTHER" id="PTHR30154">
    <property type="entry name" value="LEUCINE-RESPONSIVE REGULATORY PROTEIN"/>
    <property type="match status" value="1"/>
</dbReference>
<evidence type="ECO:0000259" key="4">
    <source>
        <dbReference type="PROSITE" id="PS50956"/>
    </source>
</evidence>
<dbReference type="Proteomes" id="UP000253061">
    <property type="component" value="Unassembled WGS sequence"/>
</dbReference>
<evidence type="ECO:0000313" key="5">
    <source>
        <dbReference type="EMBL" id="RCK25617.1"/>
    </source>
</evidence>
<dbReference type="Gene3D" id="1.10.10.10">
    <property type="entry name" value="Winged helix-like DNA-binding domain superfamily/Winged helix DNA-binding domain"/>
    <property type="match status" value="1"/>
</dbReference>
<sequence length="161" mass="18133">MSNAPIGKIDGFDAKILEIIQKSSRATSDQIAEQVYLSPAAVQRRIKKMREQNIISAEVAVVNAKAVDRYVTAIVQVTMEREQLHLLDEFKKTAKNHPSVQQCYYVTGSADFVLVVTARDMDEYEEFTREVFFENNNVKGFQTSIVMDNVKVGLSVPVDVD</sequence>
<dbReference type="GO" id="GO:0005829">
    <property type="term" value="C:cytosol"/>
    <property type="evidence" value="ECO:0007669"/>
    <property type="project" value="TreeGrafter"/>
</dbReference>
<dbReference type="Gene3D" id="3.30.70.920">
    <property type="match status" value="1"/>
</dbReference>
<proteinExistence type="predicted"/>
<evidence type="ECO:0000313" key="6">
    <source>
        <dbReference type="Proteomes" id="UP000253061"/>
    </source>
</evidence>
<evidence type="ECO:0000256" key="3">
    <source>
        <dbReference type="ARBA" id="ARBA00023163"/>
    </source>
</evidence>
<dbReference type="SUPFAM" id="SSF54909">
    <property type="entry name" value="Dimeric alpha+beta barrel"/>
    <property type="match status" value="1"/>
</dbReference>
<dbReference type="InterPro" id="IPR019887">
    <property type="entry name" value="Tscrpt_reg_AsnC/Lrp_C"/>
</dbReference>
<dbReference type="GO" id="GO:0043200">
    <property type="term" value="P:response to amino acid"/>
    <property type="evidence" value="ECO:0007669"/>
    <property type="project" value="TreeGrafter"/>
</dbReference>
<dbReference type="InterPro" id="IPR011008">
    <property type="entry name" value="Dimeric_a/b-barrel"/>
</dbReference>
<organism evidence="5 6">
    <name type="scientific">Thalassospira profundimaris</name>
    <dbReference type="NCBI Taxonomy" id="502049"/>
    <lineage>
        <taxon>Bacteria</taxon>
        <taxon>Pseudomonadati</taxon>
        <taxon>Pseudomonadota</taxon>
        <taxon>Alphaproteobacteria</taxon>
        <taxon>Rhodospirillales</taxon>
        <taxon>Thalassospiraceae</taxon>
        <taxon>Thalassospira</taxon>
    </lineage>
</organism>
<dbReference type="RefSeq" id="WP_062956316.1">
    <property type="nucleotide sequence ID" value="NZ_JPWB01000001.1"/>
</dbReference>
<dbReference type="InterPro" id="IPR019888">
    <property type="entry name" value="Tscrpt_reg_AsnC-like"/>
</dbReference>
<dbReference type="PROSITE" id="PS50956">
    <property type="entry name" value="HTH_ASNC_2"/>
    <property type="match status" value="1"/>
</dbReference>
<dbReference type="CDD" id="cd00090">
    <property type="entry name" value="HTH_ARSR"/>
    <property type="match status" value="1"/>
</dbReference>
<dbReference type="PRINTS" id="PR00033">
    <property type="entry name" value="HTHASNC"/>
</dbReference>
<keyword evidence="1" id="KW-0805">Transcription regulation</keyword>
<feature type="domain" description="HTH asnC-type" evidence="4">
    <location>
        <begin position="9"/>
        <end position="70"/>
    </location>
</feature>
<dbReference type="InterPro" id="IPR011991">
    <property type="entry name" value="ArsR-like_HTH"/>
</dbReference>
<dbReference type="GO" id="GO:0006355">
    <property type="term" value="P:regulation of DNA-templated transcription"/>
    <property type="evidence" value="ECO:0007669"/>
    <property type="project" value="UniProtKB-ARBA"/>
</dbReference>
<keyword evidence="2" id="KW-0238">DNA-binding</keyword>
<gene>
    <name evidence="5" type="ORF">TH6_03155</name>
</gene>
<dbReference type="InterPro" id="IPR000485">
    <property type="entry name" value="AsnC-type_HTH_dom"/>
</dbReference>
<accession>A0A367VK79</accession>
<dbReference type="EMBL" id="JPWB01000001">
    <property type="protein sequence ID" value="RCK25617.1"/>
    <property type="molecule type" value="Genomic_DNA"/>
</dbReference>
<dbReference type="AlphaFoldDB" id="A0A367VK79"/>
<dbReference type="Pfam" id="PF01037">
    <property type="entry name" value="AsnC_trans_reg"/>
    <property type="match status" value="1"/>
</dbReference>
<dbReference type="InterPro" id="IPR036388">
    <property type="entry name" value="WH-like_DNA-bd_sf"/>
</dbReference>
<dbReference type="InterPro" id="IPR036390">
    <property type="entry name" value="WH_DNA-bd_sf"/>
</dbReference>
<comment type="caution">
    <text evidence="5">The sequence shown here is derived from an EMBL/GenBank/DDBJ whole genome shotgun (WGS) entry which is preliminary data.</text>
</comment>
<dbReference type="SMART" id="SM00344">
    <property type="entry name" value="HTH_ASNC"/>
    <property type="match status" value="1"/>
</dbReference>
<dbReference type="SUPFAM" id="SSF46785">
    <property type="entry name" value="Winged helix' DNA-binding domain"/>
    <property type="match status" value="1"/>
</dbReference>
<keyword evidence="3" id="KW-0804">Transcription</keyword>
<name>A0A367VK79_9PROT</name>